<feature type="chain" id="PRO_5002813890" description="BPTI/Kunitz inhibitor domain-containing protein" evidence="1">
    <location>
        <begin position="30"/>
        <end position="104"/>
    </location>
</feature>
<dbReference type="PhylomeDB" id="B4LRS0"/>
<dbReference type="Pfam" id="PF00014">
    <property type="entry name" value="Kunitz_BPTI"/>
    <property type="match status" value="1"/>
</dbReference>
<dbReference type="eggNOG" id="KOG1969">
    <property type="taxonomic scope" value="Eukaryota"/>
</dbReference>
<gene>
    <name evidence="3" type="primary">Dvir\GJ17582</name>
    <name evidence="3" type="ORF">Dvir_GJ17582</name>
</gene>
<dbReference type="HOGENOM" id="CLU_2294514_0_0_1"/>
<dbReference type="OrthoDB" id="7808666at2759"/>
<dbReference type="InterPro" id="IPR036880">
    <property type="entry name" value="Kunitz_BPTI_sf"/>
</dbReference>
<dbReference type="SUPFAM" id="SSF57362">
    <property type="entry name" value="BPTI-like"/>
    <property type="match status" value="1"/>
</dbReference>
<evidence type="ECO:0000313" key="4">
    <source>
        <dbReference type="Proteomes" id="UP000008792"/>
    </source>
</evidence>
<dbReference type="Gene3D" id="4.10.410.10">
    <property type="entry name" value="Pancreatic trypsin inhibitor Kunitz domain"/>
    <property type="match status" value="1"/>
</dbReference>
<dbReference type="OMA" id="KICNNAR"/>
<feature type="domain" description="BPTI/Kunitz inhibitor" evidence="2">
    <location>
        <begin position="35"/>
        <end position="82"/>
    </location>
</feature>
<accession>B4LRS0</accession>
<dbReference type="EMBL" id="CH940649">
    <property type="protein sequence ID" value="EDW64672.1"/>
    <property type="molecule type" value="Genomic_DNA"/>
</dbReference>
<sequence>MSAQIRSRQISLCLLLLLALCLDWQMVLARTRDLCQVKPSTSSLCVPTTLGIYYDEETQHCHYMGCSNKRLFGSLEDCEKICNNARHIKRRNNVASSKTNQTTN</sequence>
<name>B4LRS0_DROVI</name>
<proteinExistence type="predicted"/>
<dbReference type="FunCoup" id="B4LRS0">
    <property type="interactions" value="4"/>
</dbReference>
<evidence type="ECO:0000313" key="3">
    <source>
        <dbReference type="EMBL" id="EDW64672.1"/>
    </source>
</evidence>
<organism evidence="3 4">
    <name type="scientific">Drosophila virilis</name>
    <name type="common">Fruit fly</name>
    <dbReference type="NCBI Taxonomy" id="7244"/>
    <lineage>
        <taxon>Eukaryota</taxon>
        <taxon>Metazoa</taxon>
        <taxon>Ecdysozoa</taxon>
        <taxon>Arthropoda</taxon>
        <taxon>Hexapoda</taxon>
        <taxon>Insecta</taxon>
        <taxon>Pterygota</taxon>
        <taxon>Neoptera</taxon>
        <taxon>Endopterygota</taxon>
        <taxon>Diptera</taxon>
        <taxon>Brachycera</taxon>
        <taxon>Muscomorpha</taxon>
        <taxon>Ephydroidea</taxon>
        <taxon>Drosophilidae</taxon>
        <taxon>Drosophila</taxon>
    </lineage>
</organism>
<keyword evidence="1" id="KW-0732">Signal</keyword>
<dbReference type="AlphaFoldDB" id="B4LRS0"/>
<reference evidence="3 4" key="1">
    <citation type="journal article" date="2007" name="Nature">
        <title>Evolution of genes and genomes on the Drosophila phylogeny.</title>
        <authorList>
            <consortium name="Drosophila 12 Genomes Consortium"/>
            <person name="Clark A.G."/>
            <person name="Eisen M.B."/>
            <person name="Smith D.R."/>
            <person name="Bergman C.M."/>
            <person name="Oliver B."/>
            <person name="Markow T.A."/>
            <person name="Kaufman T.C."/>
            <person name="Kellis M."/>
            <person name="Gelbart W."/>
            <person name="Iyer V.N."/>
            <person name="Pollard D.A."/>
            <person name="Sackton T.B."/>
            <person name="Larracuente A.M."/>
            <person name="Singh N.D."/>
            <person name="Abad J.P."/>
            <person name="Abt D.N."/>
            <person name="Adryan B."/>
            <person name="Aguade M."/>
            <person name="Akashi H."/>
            <person name="Anderson W.W."/>
            <person name="Aquadro C.F."/>
            <person name="Ardell D.H."/>
            <person name="Arguello R."/>
            <person name="Artieri C.G."/>
            <person name="Barbash D.A."/>
            <person name="Barker D."/>
            <person name="Barsanti P."/>
            <person name="Batterham P."/>
            <person name="Batzoglou S."/>
            <person name="Begun D."/>
            <person name="Bhutkar A."/>
            <person name="Blanco E."/>
            <person name="Bosak S.A."/>
            <person name="Bradley R.K."/>
            <person name="Brand A.D."/>
            <person name="Brent M.R."/>
            <person name="Brooks A.N."/>
            <person name="Brown R.H."/>
            <person name="Butlin R.K."/>
            <person name="Caggese C."/>
            <person name="Calvi B.R."/>
            <person name="Bernardo de Carvalho A."/>
            <person name="Caspi A."/>
            <person name="Castrezana S."/>
            <person name="Celniker S.E."/>
            <person name="Chang J.L."/>
            <person name="Chapple C."/>
            <person name="Chatterji S."/>
            <person name="Chinwalla A."/>
            <person name="Civetta A."/>
            <person name="Clifton S.W."/>
            <person name="Comeron J.M."/>
            <person name="Costello J.C."/>
            <person name="Coyne J.A."/>
            <person name="Daub J."/>
            <person name="David R.G."/>
            <person name="Delcher A.L."/>
            <person name="Delehaunty K."/>
            <person name="Do C.B."/>
            <person name="Ebling H."/>
            <person name="Edwards K."/>
            <person name="Eickbush T."/>
            <person name="Evans J.D."/>
            <person name="Filipski A."/>
            <person name="Findeiss S."/>
            <person name="Freyhult E."/>
            <person name="Fulton L."/>
            <person name="Fulton R."/>
            <person name="Garcia A.C."/>
            <person name="Gardiner A."/>
            <person name="Garfield D.A."/>
            <person name="Garvin B.E."/>
            <person name="Gibson G."/>
            <person name="Gilbert D."/>
            <person name="Gnerre S."/>
            <person name="Godfrey J."/>
            <person name="Good R."/>
            <person name="Gotea V."/>
            <person name="Gravely B."/>
            <person name="Greenberg A.J."/>
            <person name="Griffiths-Jones S."/>
            <person name="Gross S."/>
            <person name="Guigo R."/>
            <person name="Gustafson E.A."/>
            <person name="Haerty W."/>
            <person name="Hahn M.W."/>
            <person name="Halligan D.L."/>
            <person name="Halpern A.L."/>
            <person name="Halter G.M."/>
            <person name="Han M.V."/>
            <person name="Heger A."/>
            <person name="Hillier L."/>
            <person name="Hinrichs A.S."/>
            <person name="Holmes I."/>
            <person name="Hoskins R.A."/>
            <person name="Hubisz M.J."/>
            <person name="Hultmark D."/>
            <person name="Huntley M.A."/>
            <person name="Jaffe D.B."/>
            <person name="Jagadeeshan S."/>
            <person name="Jeck W.R."/>
            <person name="Johnson J."/>
            <person name="Jones C.D."/>
            <person name="Jordan W.C."/>
            <person name="Karpen G.H."/>
            <person name="Kataoka E."/>
            <person name="Keightley P.D."/>
            <person name="Kheradpour P."/>
            <person name="Kirkness E.F."/>
            <person name="Koerich L.B."/>
            <person name="Kristiansen K."/>
            <person name="Kudrna D."/>
            <person name="Kulathinal R.J."/>
            <person name="Kumar S."/>
            <person name="Kwok R."/>
            <person name="Lander E."/>
            <person name="Langley C.H."/>
            <person name="Lapoint R."/>
            <person name="Lazzaro B.P."/>
            <person name="Lee S.J."/>
            <person name="Levesque L."/>
            <person name="Li R."/>
            <person name="Lin C.F."/>
            <person name="Lin M.F."/>
            <person name="Lindblad-Toh K."/>
            <person name="Llopart A."/>
            <person name="Long M."/>
            <person name="Low L."/>
            <person name="Lozovsky E."/>
            <person name="Lu J."/>
            <person name="Luo M."/>
            <person name="Machado C.A."/>
            <person name="Makalowski W."/>
            <person name="Marzo M."/>
            <person name="Matsuda M."/>
            <person name="Matzkin L."/>
            <person name="McAllister B."/>
            <person name="McBride C.S."/>
            <person name="McKernan B."/>
            <person name="McKernan K."/>
            <person name="Mendez-Lago M."/>
            <person name="Minx P."/>
            <person name="Mollenhauer M.U."/>
            <person name="Montooth K."/>
            <person name="Mount S.M."/>
            <person name="Mu X."/>
            <person name="Myers E."/>
            <person name="Negre B."/>
            <person name="Newfeld S."/>
            <person name="Nielsen R."/>
            <person name="Noor M.A."/>
            <person name="O'Grady P."/>
            <person name="Pachter L."/>
            <person name="Papaceit M."/>
            <person name="Parisi M.J."/>
            <person name="Parisi M."/>
            <person name="Parts L."/>
            <person name="Pedersen J.S."/>
            <person name="Pesole G."/>
            <person name="Phillippy A.M."/>
            <person name="Ponting C.P."/>
            <person name="Pop M."/>
            <person name="Porcelli D."/>
            <person name="Powell J.R."/>
            <person name="Prohaska S."/>
            <person name="Pruitt K."/>
            <person name="Puig M."/>
            <person name="Quesneville H."/>
            <person name="Ram K.R."/>
            <person name="Rand D."/>
            <person name="Rasmussen M.D."/>
            <person name="Reed L.K."/>
            <person name="Reenan R."/>
            <person name="Reily A."/>
            <person name="Remington K.A."/>
            <person name="Rieger T.T."/>
            <person name="Ritchie M.G."/>
            <person name="Robin C."/>
            <person name="Rogers Y.H."/>
            <person name="Rohde C."/>
            <person name="Rozas J."/>
            <person name="Rubenfield M.J."/>
            <person name="Ruiz A."/>
            <person name="Russo S."/>
            <person name="Salzberg S.L."/>
            <person name="Sanchez-Gracia A."/>
            <person name="Saranga D.J."/>
            <person name="Sato H."/>
            <person name="Schaeffer S.W."/>
            <person name="Schatz M.C."/>
            <person name="Schlenke T."/>
            <person name="Schwartz R."/>
            <person name="Segarra C."/>
            <person name="Singh R.S."/>
            <person name="Sirot L."/>
            <person name="Sirota M."/>
            <person name="Sisneros N.B."/>
            <person name="Smith C.D."/>
            <person name="Smith T.F."/>
            <person name="Spieth J."/>
            <person name="Stage D.E."/>
            <person name="Stark A."/>
            <person name="Stephan W."/>
            <person name="Strausberg R.L."/>
            <person name="Strempel S."/>
            <person name="Sturgill D."/>
            <person name="Sutton G."/>
            <person name="Sutton G.G."/>
            <person name="Tao W."/>
            <person name="Teichmann S."/>
            <person name="Tobari Y.N."/>
            <person name="Tomimura Y."/>
            <person name="Tsolas J.M."/>
            <person name="Valente V.L."/>
            <person name="Venter E."/>
            <person name="Venter J.C."/>
            <person name="Vicario S."/>
            <person name="Vieira F.G."/>
            <person name="Vilella A.J."/>
            <person name="Villasante A."/>
            <person name="Walenz B."/>
            <person name="Wang J."/>
            <person name="Wasserman M."/>
            <person name="Watts T."/>
            <person name="Wilson D."/>
            <person name="Wilson R.K."/>
            <person name="Wing R.A."/>
            <person name="Wolfner M.F."/>
            <person name="Wong A."/>
            <person name="Wong G.K."/>
            <person name="Wu C.I."/>
            <person name="Wu G."/>
            <person name="Yamamoto D."/>
            <person name="Yang H.P."/>
            <person name="Yang S.P."/>
            <person name="Yorke J.A."/>
            <person name="Yoshida K."/>
            <person name="Zdobnov E."/>
            <person name="Zhang P."/>
            <person name="Zhang Y."/>
            <person name="Zimin A.V."/>
            <person name="Baldwin J."/>
            <person name="Abdouelleil A."/>
            <person name="Abdulkadir J."/>
            <person name="Abebe A."/>
            <person name="Abera B."/>
            <person name="Abreu J."/>
            <person name="Acer S.C."/>
            <person name="Aftuck L."/>
            <person name="Alexander A."/>
            <person name="An P."/>
            <person name="Anderson E."/>
            <person name="Anderson S."/>
            <person name="Arachi H."/>
            <person name="Azer M."/>
            <person name="Bachantsang P."/>
            <person name="Barry A."/>
            <person name="Bayul T."/>
            <person name="Berlin A."/>
            <person name="Bessette D."/>
            <person name="Bloom T."/>
            <person name="Blye J."/>
            <person name="Boguslavskiy L."/>
            <person name="Bonnet C."/>
            <person name="Boukhgalter B."/>
            <person name="Bourzgui I."/>
            <person name="Brown A."/>
            <person name="Cahill P."/>
            <person name="Channer S."/>
            <person name="Cheshatsang Y."/>
            <person name="Chuda L."/>
            <person name="Citroen M."/>
            <person name="Collymore A."/>
            <person name="Cooke P."/>
            <person name="Costello M."/>
            <person name="D'Aco K."/>
            <person name="Daza R."/>
            <person name="De Haan G."/>
            <person name="DeGray S."/>
            <person name="DeMaso C."/>
            <person name="Dhargay N."/>
            <person name="Dooley K."/>
            <person name="Dooley E."/>
            <person name="Doricent M."/>
            <person name="Dorje P."/>
            <person name="Dorjee K."/>
            <person name="Dupes A."/>
            <person name="Elong R."/>
            <person name="Falk J."/>
            <person name="Farina A."/>
            <person name="Faro S."/>
            <person name="Ferguson D."/>
            <person name="Fisher S."/>
            <person name="Foley C.D."/>
            <person name="Franke A."/>
            <person name="Friedrich D."/>
            <person name="Gadbois L."/>
            <person name="Gearin G."/>
            <person name="Gearin C.R."/>
            <person name="Giannoukos G."/>
            <person name="Goode T."/>
            <person name="Graham J."/>
            <person name="Grandbois E."/>
            <person name="Grewal S."/>
            <person name="Gyaltsen K."/>
            <person name="Hafez N."/>
            <person name="Hagos B."/>
            <person name="Hall J."/>
            <person name="Henson C."/>
            <person name="Hollinger A."/>
            <person name="Honan T."/>
            <person name="Huard M.D."/>
            <person name="Hughes L."/>
            <person name="Hurhula B."/>
            <person name="Husby M.E."/>
            <person name="Kamat A."/>
            <person name="Kanga B."/>
            <person name="Kashin S."/>
            <person name="Khazanovich D."/>
            <person name="Kisner P."/>
            <person name="Lance K."/>
            <person name="Lara M."/>
            <person name="Lee W."/>
            <person name="Lennon N."/>
            <person name="Letendre F."/>
            <person name="LeVine R."/>
            <person name="Lipovsky A."/>
            <person name="Liu X."/>
            <person name="Liu J."/>
            <person name="Liu S."/>
            <person name="Lokyitsang T."/>
            <person name="Lokyitsang Y."/>
            <person name="Lubonja R."/>
            <person name="Lui A."/>
            <person name="MacDonald P."/>
            <person name="Magnisalis V."/>
            <person name="Maru K."/>
            <person name="Matthews C."/>
            <person name="McCusker W."/>
            <person name="McDonough S."/>
            <person name="Mehta T."/>
            <person name="Meldrim J."/>
            <person name="Meneus L."/>
            <person name="Mihai O."/>
            <person name="Mihalev A."/>
            <person name="Mihova T."/>
            <person name="Mittelman R."/>
            <person name="Mlenga V."/>
            <person name="Montmayeur A."/>
            <person name="Mulrain L."/>
            <person name="Navidi A."/>
            <person name="Naylor J."/>
            <person name="Negash T."/>
            <person name="Nguyen T."/>
            <person name="Nguyen N."/>
            <person name="Nicol R."/>
            <person name="Norbu C."/>
            <person name="Norbu N."/>
            <person name="Novod N."/>
            <person name="O'Neill B."/>
            <person name="Osman S."/>
            <person name="Markiewicz E."/>
            <person name="Oyono O.L."/>
            <person name="Patti C."/>
            <person name="Phunkhang P."/>
            <person name="Pierre F."/>
            <person name="Priest M."/>
            <person name="Raghuraman S."/>
            <person name="Rege F."/>
            <person name="Reyes R."/>
            <person name="Rise C."/>
            <person name="Rogov P."/>
            <person name="Ross K."/>
            <person name="Ryan E."/>
            <person name="Settipalli S."/>
            <person name="Shea T."/>
            <person name="Sherpa N."/>
            <person name="Shi L."/>
            <person name="Shih D."/>
            <person name="Sparrow T."/>
            <person name="Spaulding J."/>
            <person name="Stalker J."/>
            <person name="Stange-Thomann N."/>
            <person name="Stavropoulos S."/>
            <person name="Stone C."/>
            <person name="Strader C."/>
            <person name="Tesfaye S."/>
            <person name="Thomson T."/>
            <person name="Thoulutsang Y."/>
            <person name="Thoulutsang D."/>
            <person name="Topham K."/>
            <person name="Topping I."/>
            <person name="Tsamla T."/>
            <person name="Vassiliev H."/>
            <person name="Vo A."/>
            <person name="Wangchuk T."/>
            <person name="Wangdi T."/>
            <person name="Weiand M."/>
            <person name="Wilkinson J."/>
            <person name="Wilson A."/>
            <person name="Yadav S."/>
            <person name="Young G."/>
            <person name="Yu Q."/>
            <person name="Zembek L."/>
            <person name="Zhong D."/>
            <person name="Zimmer A."/>
            <person name="Zwirko Z."/>
            <person name="Jaffe D.B."/>
            <person name="Alvarez P."/>
            <person name="Brockman W."/>
            <person name="Butler J."/>
            <person name="Chin C."/>
            <person name="Gnerre S."/>
            <person name="Grabherr M."/>
            <person name="Kleber M."/>
            <person name="Mauceli E."/>
            <person name="MacCallum I."/>
        </authorList>
    </citation>
    <scope>NUCLEOTIDE SEQUENCE [LARGE SCALE GENOMIC DNA]</scope>
    <source>
        <strain evidence="4">Tucson 15010-1051.87</strain>
    </source>
</reference>
<dbReference type="InterPro" id="IPR002223">
    <property type="entry name" value="Kunitz_BPTI"/>
</dbReference>
<dbReference type="GO" id="GO:0004867">
    <property type="term" value="F:serine-type endopeptidase inhibitor activity"/>
    <property type="evidence" value="ECO:0007669"/>
    <property type="project" value="InterPro"/>
</dbReference>
<feature type="signal peptide" evidence="1">
    <location>
        <begin position="1"/>
        <end position="29"/>
    </location>
</feature>
<protein>
    <recommendedName>
        <fullName evidence="2">BPTI/Kunitz inhibitor domain-containing protein</fullName>
    </recommendedName>
</protein>
<evidence type="ECO:0000259" key="2">
    <source>
        <dbReference type="Pfam" id="PF00014"/>
    </source>
</evidence>
<evidence type="ECO:0000256" key="1">
    <source>
        <dbReference type="SAM" id="SignalP"/>
    </source>
</evidence>
<dbReference type="STRING" id="7244.B4LRS0"/>
<dbReference type="InParanoid" id="B4LRS0"/>
<keyword evidence="4" id="KW-1185">Reference proteome</keyword>
<dbReference type="KEGG" id="dvi:6627724"/>
<dbReference type="Proteomes" id="UP000008792">
    <property type="component" value="Unassembled WGS sequence"/>
</dbReference>